<reference evidence="3 4" key="1">
    <citation type="submission" date="2024-05" db="EMBL/GenBank/DDBJ databases">
        <authorList>
            <person name="Wallberg A."/>
        </authorList>
    </citation>
    <scope>NUCLEOTIDE SEQUENCE [LARGE SCALE GENOMIC DNA]</scope>
</reference>
<gene>
    <name evidence="3" type="ORF">MNOR_LOCUS35533</name>
</gene>
<accession>A0AAV2SF46</accession>
<dbReference type="PROSITE" id="PS50304">
    <property type="entry name" value="TUDOR"/>
    <property type="match status" value="1"/>
</dbReference>
<keyword evidence="4" id="KW-1185">Reference proteome</keyword>
<dbReference type="InterPro" id="IPR002999">
    <property type="entry name" value="Tudor"/>
</dbReference>
<proteinExistence type="predicted"/>
<dbReference type="Proteomes" id="UP001497623">
    <property type="component" value="Unassembled WGS sequence"/>
</dbReference>
<protein>
    <recommendedName>
        <fullName evidence="2">Tudor domain-containing protein</fullName>
    </recommendedName>
</protein>
<feature type="compositionally biased region" description="Polar residues" evidence="1">
    <location>
        <begin position="480"/>
        <end position="504"/>
    </location>
</feature>
<dbReference type="CDD" id="cd20379">
    <property type="entry name" value="Tudor_dTUD-like"/>
    <property type="match status" value="1"/>
</dbReference>
<evidence type="ECO:0000256" key="1">
    <source>
        <dbReference type="SAM" id="MobiDB-lite"/>
    </source>
</evidence>
<sequence>MADSEIYNIDSEGKNGALEIHRLIDNIPTDMNSQKSASTNNFQGNNMNTGHCTVEENDPVVSNQAQFKVTTLIDDIESSKNILNLTNNNKETQKSFLGIKNTSLVTKDKKNCYNNFNHESGDINKLDDSCTINEISLGAAENNNSRDEPDFVRISPKINRENEKVLSISNGGPDLSIKFKCNSVDGIALGKESLSEPSSYEHSNEIIETISNKVAQETKPDKIAKGSYPSPSKSLSEISLVSSKPDFTKFPLLCDKIKLEETHMGMITVLENYNHFTMSILSSGGETILTDGPNLIAEASPVPNFEVTFGTLISAMSEKYQGWYRAYVMDQFEDGQTKVFFIDFGNIEVVKITKPLPDGILSQAAGLAVIAKRKEMVQEPEMLESIIKVENTVGFKVLEKRGTSMKVSLFNENRDSVGIYILRPWYTSLTTSSVLPRVPSNGNVKKENGLDKPSFSNSSSIVPTSGLKVQVKQEVKTNNHENVTGGSDESRKPTSVTQRQNKSAQPDIATIGRQS</sequence>
<feature type="domain" description="Tudor" evidence="2">
    <location>
        <begin position="306"/>
        <end position="365"/>
    </location>
</feature>
<dbReference type="Pfam" id="PF00567">
    <property type="entry name" value="TUDOR"/>
    <property type="match status" value="1"/>
</dbReference>
<evidence type="ECO:0000259" key="2">
    <source>
        <dbReference type="PROSITE" id="PS50304"/>
    </source>
</evidence>
<evidence type="ECO:0000313" key="4">
    <source>
        <dbReference type="Proteomes" id="UP001497623"/>
    </source>
</evidence>
<evidence type="ECO:0000313" key="3">
    <source>
        <dbReference type="EMBL" id="CAL4182167.1"/>
    </source>
</evidence>
<comment type="caution">
    <text evidence="3">The sequence shown here is derived from an EMBL/GenBank/DDBJ whole genome shotgun (WGS) entry which is preliminary data.</text>
</comment>
<name>A0AAV2SF46_MEGNR</name>
<organism evidence="3 4">
    <name type="scientific">Meganyctiphanes norvegica</name>
    <name type="common">Northern krill</name>
    <name type="synonym">Thysanopoda norvegica</name>
    <dbReference type="NCBI Taxonomy" id="48144"/>
    <lineage>
        <taxon>Eukaryota</taxon>
        <taxon>Metazoa</taxon>
        <taxon>Ecdysozoa</taxon>
        <taxon>Arthropoda</taxon>
        <taxon>Crustacea</taxon>
        <taxon>Multicrustacea</taxon>
        <taxon>Malacostraca</taxon>
        <taxon>Eumalacostraca</taxon>
        <taxon>Eucarida</taxon>
        <taxon>Euphausiacea</taxon>
        <taxon>Euphausiidae</taxon>
        <taxon>Meganyctiphanes</taxon>
    </lineage>
</organism>
<dbReference type="AlphaFoldDB" id="A0AAV2SF46"/>
<dbReference type="SUPFAM" id="SSF63748">
    <property type="entry name" value="Tudor/PWWP/MBT"/>
    <property type="match status" value="1"/>
</dbReference>
<dbReference type="EMBL" id="CAXKWB010059772">
    <property type="protein sequence ID" value="CAL4182167.1"/>
    <property type="molecule type" value="Genomic_DNA"/>
</dbReference>
<feature type="non-terminal residue" evidence="3">
    <location>
        <position position="515"/>
    </location>
</feature>
<feature type="compositionally biased region" description="Polar residues" evidence="1">
    <location>
        <begin position="454"/>
        <end position="463"/>
    </location>
</feature>
<feature type="region of interest" description="Disordered" evidence="1">
    <location>
        <begin position="439"/>
        <end position="515"/>
    </location>
</feature>
<dbReference type="Gene3D" id="2.30.30.140">
    <property type="match status" value="1"/>
</dbReference>